<dbReference type="AlphaFoldDB" id="A0A0T9RHE9"/>
<name>A0A0T9RHE9_9GAMM</name>
<keyword evidence="3" id="KW-1185">Reference proteome</keyword>
<evidence type="ECO:0008006" key="5">
    <source>
        <dbReference type="Google" id="ProtNLM"/>
    </source>
</evidence>
<accession>A0A0T9RHE9</accession>
<dbReference type="RefSeq" id="WP_049615302.1">
    <property type="nucleotide sequence ID" value="NZ_CAWMMU010000012.1"/>
</dbReference>
<dbReference type="EMBL" id="CWJL01000012">
    <property type="protein sequence ID" value="CRY67556.1"/>
    <property type="molecule type" value="Genomic_DNA"/>
</dbReference>
<dbReference type="OrthoDB" id="6638416at2"/>
<dbReference type="EMBL" id="CQAZ01000082">
    <property type="protein sequence ID" value="CNI62952.1"/>
    <property type="molecule type" value="Genomic_DNA"/>
</dbReference>
<reference evidence="1" key="1">
    <citation type="submission" date="2015-03" db="EMBL/GenBank/DDBJ databases">
        <authorList>
            <person name="Murphy D."/>
        </authorList>
    </citation>
    <scope>NUCLEOTIDE SEQUENCE [LARGE SCALE GENOMIC DNA]</scope>
    <source>
        <strain evidence="1">A125KOH2</strain>
    </source>
</reference>
<proteinExistence type="predicted"/>
<dbReference type="Proteomes" id="UP000045840">
    <property type="component" value="Unassembled WGS sequence"/>
</dbReference>
<reference evidence="2 3" key="2">
    <citation type="submission" date="2015-03" db="EMBL/GenBank/DDBJ databases">
        <authorList>
            <consortium name="Pathogen Informatics"/>
            <person name="Murphy D."/>
        </authorList>
    </citation>
    <scope>NUCLEOTIDE SEQUENCE [LARGE SCALE GENOMIC DNA]</scope>
    <source>
        <strain evidence="3">type strain: CIP110230</strain>
        <strain evidence="2">Type strain: CIP110230</strain>
    </source>
</reference>
<gene>
    <name evidence="1" type="ORF">ERS008529_04542</name>
    <name evidence="2" type="ORF">ERS137968_02634</name>
</gene>
<evidence type="ECO:0000313" key="3">
    <source>
        <dbReference type="Proteomes" id="UP000044625"/>
    </source>
</evidence>
<evidence type="ECO:0000313" key="4">
    <source>
        <dbReference type="Proteomes" id="UP000045840"/>
    </source>
</evidence>
<sequence length="135" mass="14667">MFLGTMSSKDWIIVIESAPVIGLADSSNIEIEMMSDKNSVTAGIGGDWSFVQNPDTGATLKFTTQRNSISNAYLHQLLRLDRIFTFTLTNKRNGSTHSAPYGMIQRQPTDGALDGKGAQTLDWAVITGDVKSVIV</sequence>
<evidence type="ECO:0000313" key="2">
    <source>
        <dbReference type="EMBL" id="CRY67556.1"/>
    </source>
</evidence>
<dbReference type="Proteomes" id="UP000044625">
    <property type="component" value="Unassembled WGS sequence"/>
</dbReference>
<organism evidence="1 4">
    <name type="scientific">Yersinia pekkanenii</name>
    <dbReference type="NCBI Taxonomy" id="1288385"/>
    <lineage>
        <taxon>Bacteria</taxon>
        <taxon>Pseudomonadati</taxon>
        <taxon>Pseudomonadota</taxon>
        <taxon>Gammaproteobacteria</taxon>
        <taxon>Enterobacterales</taxon>
        <taxon>Yersiniaceae</taxon>
        <taxon>Yersinia</taxon>
    </lineage>
</organism>
<reference evidence="4" key="3">
    <citation type="submission" date="2015-03" db="EMBL/GenBank/DDBJ databases">
        <authorList>
            <consortium name="Pathogen Informatics"/>
        </authorList>
    </citation>
    <scope>NUCLEOTIDE SEQUENCE [LARGE SCALE GENOMIC DNA]</scope>
    <source>
        <strain evidence="4">A125KOH2</strain>
    </source>
</reference>
<evidence type="ECO:0000313" key="1">
    <source>
        <dbReference type="EMBL" id="CNI62952.1"/>
    </source>
</evidence>
<protein>
    <recommendedName>
        <fullName evidence="5">DUF3277 family protein</fullName>
    </recommendedName>
</protein>
<dbReference type="STRING" id="1288385.ERS137968_02634"/>